<proteinExistence type="predicted"/>
<dbReference type="SUPFAM" id="SSF53335">
    <property type="entry name" value="S-adenosyl-L-methionine-dependent methyltransferases"/>
    <property type="match status" value="1"/>
</dbReference>
<keyword evidence="1" id="KW-0732">Signal</keyword>
<evidence type="ECO:0000313" key="2">
    <source>
        <dbReference type="EMBL" id="CAD8546224.1"/>
    </source>
</evidence>
<name>A0A7S0JAR1_9EUKA</name>
<evidence type="ECO:0008006" key="3">
    <source>
        <dbReference type="Google" id="ProtNLM"/>
    </source>
</evidence>
<evidence type="ECO:0000256" key="1">
    <source>
        <dbReference type="SAM" id="SignalP"/>
    </source>
</evidence>
<gene>
    <name evidence="2" type="ORF">CLEP1334_LOCUS21514</name>
</gene>
<sequence length="294" mass="33689">MQAMLRMAGPTRALLLCLLTQLCTCMRAREQLTEADLRSAEWAQLPSIGAPRSRCHDLSGYETQDVFPTRSPLLVADHLISLVAGKRFGEVGTRNGDIMGCVSRFAASVTAIEMDRAHCRVLRERGFTVICRDFMSLRPHEFPQVDVLYWWPQMSWAQNEAWMEHTAQAYEALNQTVQVVVGFDSHWAADMTSLPRMMRRFRGHAVKRVFFDEGGTWQDMFKLMRTEFRPGHWGVFHLAHFYIGAHTSFARRRSSELRSPRASFDACGNFRNPMSPPQEAPCPLRFIKDEAMRG</sequence>
<reference evidence="2" key="1">
    <citation type="submission" date="2021-01" db="EMBL/GenBank/DDBJ databases">
        <authorList>
            <person name="Corre E."/>
            <person name="Pelletier E."/>
            <person name="Niang G."/>
            <person name="Scheremetjew M."/>
            <person name="Finn R."/>
            <person name="Kale V."/>
            <person name="Holt S."/>
            <person name="Cochrane G."/>
            <person name="Meng A."/>
            <person name="Brown T."/>
            <person name="Cohen L."/>
        </authorList>
    </citation>
    <scope>NUCLEOTIDE SEQUENCE</scope>
    <source>
        <strain evidence="2">RCC1130</strain>
    </source>
</reference>
<feature type="signal peptide" evidence="1">
    <location>
        <begin position="1"/>
        <end position="25"/>
    </location>
</feature>
<accession>A0A7S0JAR1</accession>
<protein>
    <recommendedName>
        <fullName evidence="3">Methyltransferase domain-containing protein</fullName>
    </recommendedName>
</protein>
<organism evidence="2">
    <name type="scientific">Calcidiscus leptoporus</name>
    <dbReference type="NCBI Taxonomy" id="127549"/>
    <lineage>
        <taxon>Eukaryota</taxon>
        <taxon>Haptista</taxon>
        <taxon>Haptophyta</taxon>
        <taxon>Prymnesiophyceae</taxon>
        <taxon>Coccolithales</taxon>
        <taxon>Calcidiscaceae</taxon>
        <taxon>Calcidiscus</taxon>
    </lineage>
</organism>
<feature type="chain" id="PRO_5031343379" description="Methyltransferase domain-containing protein" evidence="1">
    <location>
        <begin position="26"/>
        <end position="294"/>
    </location>
</feature>
<dbReference type="EMBL" id="HBER01042666">
    <property type="protein sequence ID" value="CAD8546224.1"/>
    <property type="molecule type" value="Transcribed_RNA"/>
</dbReference>
<dbReference type="AlphaFoldDB" id="A0A7S0JAR1"/>
<dbReference type="InterPro" id="IPR029063">
    <property type="entry name" value="SAM-dependent_MTases_sf"/>
</dbReference>